<name>A0A6G1G3B0_9PEZI</name>
<dbReference type="InterPro" id="IPR051728">
    <property type="entry name" value="RING-FYVE_E3_ubiquitin-ligase"/>
</dbReference>
<dbReference type="SMART" id="SM00184">
    <property type="entry name" value="RING"/>
    <property type="match status" value="1"/>
</dbReference>
<keyword evidence="1" id="KW-0863">Zinc-finger</keyword>
<dbReference type="EMBL" id="ML975157">
    <property type="protein sequence ID" value="KAF1812544.1"/>
    <property type="molecule type" value="Genomic_DNA"/>
</dbReference>
<keyword evidence="4" id="KW-1185">Reference proteome</keyword>
<proteinExistence type="predicted"/>
<dbReference type="AlphaFoldDB" id="A0A6G1G3B0"/>
<dbReference type="SUPFAM" id="SSF57850">
    <property type="entry name" value="RING/U-box"/>
    <property type="match status" value="1"/>
</dbReference>
<dbReference type="PROSITE" id="PS50089">
    <property type="entry name" value="ZF_RING_2"/>
    <property type="match status" value="1"/>
</dbReference>
<dbReference type="Pfam" id="PF13920">
    <property type="entry name" value="zf-C3HC4_3"/>
    <property type="match status" value="1"/>
</dbReference>
<keyword evidence="1" id="KW-0479">Metal-binding</keyword>
<dbReference type="Gene3D" id="3.30.40.10">
    <property type="entry name" value="Zinc/RING finger domain, C3HC4 (zinc finger)"/>
    <property type="match status" value="1"/>
</dbReference>
<evidence type="ECO:0000256" key="1">
    <source>
        <dbReference type="PROSITE-ProRule" id="PRU00175"/>
    </source>
</evidence>
<accession>A0A6G1G3B0</accession>
<sequence length="85" mass="9662">SAPVLGLDDDKARPPPKSDEQMTVTLCCRVCLTQMADIVLLPCGHLVLCQWCAKLMYKTRDTDRTMLLGKNQCPVCRRSIKRRVR</sequence>
<evidence type="ECO:0000313" key="4">
    <source>
        <dbReference type="Proteomes" id="UP000504638"/>
    </source>
</evidence>
<evidence type="ECO:0000313" key="5">
    <source>
        <dbReference type="RefSeq" id="XP_033534175.1"/>
    </source>
</evidence>
<dbReference type="PANTHER" id="PTHR14879">
    <property type="entry name" value="CASPASE REGULATOR, RING FINGER DOMAIN-CONTAINING"/>
    <property type="match status" value="1"/>
</dbReference>
<feature type="domain" description="RING-type" evidence="2">
    <location>
        <begin position="28"/>
        <end position="77"/>
    </location>
</feature>
<dbReference type="InterPro" id="IPR013083">
    <property type="entry name" value="Znf_RING/FYVE/PHD"/>
</dbReference>
<dbReference type="GO" id="GO:0008270">
    <property type="term" value="F:zinc ion binding"/>
    <property type="evidence" value="ECO:0007669"/>
    <property type="project" value="UniProtKB-KW"/>
</dbReference>
<dbReference type="InterPro" id="IPR001841">
    <property type="entry name" value="Znf_RING"/>
</dbReference>
<dbReference type="Proteomes" id="UP000504638">
    <property type="component" value="Unplaced"/>
</dbReference>
<dbReference type="PANTHER" id="PTHR14879:SF5">
    <property type="entry name" value="RING-TYPE DOMAIN-CONTAINING PROTEIN"/>
    <property type="match status" value="1"/>
</dbReference>
<dbReference type="RefSeq" id="XP_033534175.1">
    <property type="nucleotide sequence ID" value="XM_033675644.1"/>
</dbReference>
<keyword evidence="1" id="KW-0862">Zinc</keyword>
<gene>
    <name evidence="3 5" type="ORF">P152DRAFT_377113</name>
</gene>
<reference evidence="5" key="2">
    <citation type="submission" date="2020-04" db="EMBL/GenBank/DDBJ databases">
        <authorList>
            <consortium name="NCBI Genome Project"/>
        </authorList>
    </citation>
    <scope>NUCLEOTIDE SEQUENCE</scope>
    <source>
        <strain evidence="5">CBS 781.70</strain>
    </source>
</reference>
<feature type="non-terminal residue" evidence="3">
    <location>
        <position position="85"/>
    </location>
</feature>
<evidence type="ECO:0000313" key="3">
    <source>
        <dbReference type="EMBL" id="KAF1812544.1"/>
    </source>
</evidence>
<dbReference type="GeneID" id="54416214"/>
<protein>
    <recommendedName>
        <fullName evidence="2">RING-type domain-containing protein</fullName>
    </recommendedName>
</protein>
<organism evidence="3">
    <name type="scientific">Eremomyces bilateralis CBS 781.70</name>
    <dbReference type="NCBI Taxonomy" id="1392243"/>
    <lineage>
        <taxon>Eukaryota</taxon>
        <taxon>Fungi</taxon>
        <taxon>Dikarya</taxon>
        <taxon>Ascomycota</taxon>
        <taxon>Pezizomycotina</taxon>
        <taxon>Dothideomycetes</taxon>
        <taxon>Dothideomycetes incertae sedis</taxon>
        <taxon>Eremomycetales</taxon>
        <taxon>Eremomycetaceae</taxon>
        <taxon>Eremomyces</taxon>
    </lineage>
</organism>
<evidence type="ECO:0000259" key="2">
    <source>
        <dbReference type="PROSITE" id="PS50089"/>
    </source>
</evidence>
<feature type="non-terminal residue" evidence="3">
    <location>
        <position position="1"/>
    </location>
</feature>
<dbReference type="OrthoDB" id="1711136at2759"/>
<reference evidence="5" key="3">
    <citation type="submission" date="2025-04" db="UniProtKB">
        <authorList>
            <consortium name="RefSeq"/>
        </authorList>
    </citation>
    <scope>IDENTIFICATION</scope>
    <source>
        <strain evidence="5">CBS 781.70</strain>
    </source>
</reference>
<reference evidence="3 5" key="1">
    <citation type="submission" date="2020-01" db="EMBL/GenBank/DDBJ databases">
        <authorList>
            <consortium name="DOE Joint Genome Institute"/>
            <person name="Haridas S."/>
            <person name="Albert R."/>
            <person name="Binder M."/>
            <person name="Bloem J."/>
            <person name="Labutti K."/>
            <person name="Salamov A."/>
            <person name="Andreopoulos B."/>
            <person name="Baker S.E."/>
            <person name="Barry K."/>
            <person name="Bills G."/>
            <person name="Bluhm B.H."/>
            <person name="Cannon C."/>
            <person name="Castanera R."/>
            <person name="Culley D.E."/>
            <person name="Daum C."/>
            <person name="Ezra D."/>
            <person name="Gonzalez J.B."/>
            <person name="Henrissat B."/>
            <person name="Kuo A."/>
            <person name="Liang C."/>
            <person name="Lipzen A."/>
            <person name="Lutzoni F."/>
            <person name="Magnuson J."/>
            <person name="Mondo S."/>
            <person name="Nolan M."/>
            <person name="Ohm R."/>
            <person name="Pangilinan J."/>
            <person name="Park H.-J."/>
            <person name="Ramirez L."/>
            <person name="Alfaro M."/>
            <person name="Sun H."/>
            <person name="Tritt A."/>
            <person name="Yoshinaga Y."/>
            <person name="Zwiers L.-H."/>
            <person name="Turgeon B.G."/>
            <person name="Goodwin S.B."/>
            <person name="Spatafora J.W."/>
            <person name="Crous P.W."/>
            <person name="Grigoriev I.V."/>
        </authorList>
    </citation>
    <scope>NUCLEOTIDE SEQUENCE</scope>
    <source>
        <strain evidence="3 5">CBS 781.70</strain>
    </source>
</reference>